<dbReference type="Gramene" id="TuG1812S0001579100.01.T01">
    <property type="protein sequence ID" value="TuG1812S0001579100.01.T01"/>
    <property type="gene ID" value="TuG1812S0001579100.01"/>
</dbReference>
<evidence type="ECO:0000313" key="2">
    <source>
        <dbReference type="Proteomes" id="UP000015106"/>
    </source>
</evidence>
<organism evidence="1 2">
    <name type="scientific">Triticum urartu</name>
    <name type="common">Red wild einkorn</name>
    <name type="synonym">Crithodium urartu</name>
    <dbReference type="NCBI Taxonomy" id="4572"/>
    <lineage>
        <taxon>Eukaryota</taxon>
        <taxon>Viridiplantae</taxon>
        <taxon>Streptophyta</taxon>
        <taxon>Embryophyta</taxon>
        <taxon>Tracheophyta</taxon>
        <taxon>Spermatophyta</taxon>
        <taxon>Magnoliopsida</taxon>
        <taxon>Liliopsida</taxon>
        <taxon>Poales</taxon>
        <taxon>Poaceae</taxon>
        <taxon>BOP clade</taxon>
        <taxon>Pooideae</taxon>
        <taxon>Triticodae</taxon>
        <taxon>Triticeae</taxon>
        <taxon>Triticinae</taxon>
        <taxon>Triticum</taxon>
    </lineage>
</organism>
<dbReference type="Proteomes" id="UP000015106">
    <property type="component" value="Unassembled WGS sequence"/>
</dbReference>
<protein>
    <submittedName>
        <fullName evidence="1">Uncharacterized protein</fullName>
    </submittedName>
</protein>
<evidence type="ECO:0000313" key="1">
    <source>
        <dbReference type="EnsemblPlants" id="TuG1812S0001579100.01.T01"/>
    </source>
</evidence>
<reference evidence="2" key="1">
    <citation type="journal article" date="2013" name="Nature">
        <title>Draft genome of the wheat A-genome progenitor Triticum urartu.</title>
        <authorList>
            <person name="Ling H.Q."/>
            <person name="Zhao S."/>
            <person name="Liu D."/>
            <person name="Wang J."/>
            <person name="Sun H."/>
            <person name="Zhang C."/>
            <person name="Fan H."/>
            <person name="Li D."/>
            <person name="Dong L."/>
            <person name="Tao Y."/>
            <person name="Gao C."/>
            <person name="Wu H."/>
            <person name="Li Y."/>
            <person name="Cui Y."/>
            <person name="Guo X."/>
            <person name="Zheng S."/>
            <person name="Wang B."/>
            <person name="Yu K."/>
            <person name="Liang Q."/>
            <person name="Yang W."/>
            <person name="Lou X."/>
            <person name="Chen J."/>
            <person name="Feng M."/>
            <person name="Jian J."/>
            <person name="Zhang X."/>
            <person name="Luo G."/>
            <person name="Jiang Y."/>
            <person name="Liu J."/>
            <person name="Wang Z."/>
            <person name="Sha Y."/>
            <person name="Zhang B."/>
            <person name="Wu H."/>
            <person name="Tang D."/>
            <person name="Shen Q."/>
            <person name="Xue P."/>
            <person name="Zou S."/>
            <person name="Wang X."/>
            <person name="Liu X."/>
            <person name="Wang F."/>
            <person name="Yang Y."/>
            <person name="An X."/>
            <person name="Dong Z."/>
            <person name="Zhang K."/>
            <person name="Zhang X."/>
            <person name="Luo M.C."/>
            <person name="Dvorak J."/>
            <person name="Tong Y."/>
            <person name="Wang J."/>
            <person name="Yang H."/>
            <person name="Li Z."/>
            <person name="Wang D."/>
            <person name="Zhang A."/>
            <person name="Wang J."/>
        </authorList>
    </citation>
    <scope>NUCLEOTIDE SEQUENCE</scope>
    <source>
        <strain evidence="2">cv. G1812</strain>
    </source>
</reference>
<reference evidence="1" key="2">
    <citation type="submission" date="2022-06" db="UniProtKB">
        <authorList>
            <consortium name="EnsemblPlants"/>
        </authorList>
    </citation>
    <scope>IDENTIFICATION</scope>
</reference>
<dbReference type="AlphaFoldDB" id="A0A8R7R8A0"/>
<keyword evidence="2" id="KW-1185">Reference proteome</keyword>
<name>A0A8R7R8A0_TRIUA</name>
<sequence length="166" mass="18175">MDAAHLHHGRREALLPQRLVGRESVHQHVEVAVDPQLVVGEEEPHAARQQLIVVVVQHVGRARIDRRRRLRRVRRAQHPQLRRVRRAQPCIHRGTYYGCVAVPNAADEGRAEGAADGVGAGEEDHLLGGDGPVLEPVDELLRGEHGRGQVIEGVLLDGDPPVVVAG</sequence>
<dbReference type="EnsemblPlants" id="TuG1812S0001579100.01.T01">
    <property type="protein sequence ID" value="TuG1812S0001579100.01.T01"/>
    <property type="gene ID" value="TuG1812S0001579100.01"/>
</dbReference>
<proteinExistence type="predicted"/>
<accession>A0A8R7R8A0</accession>